<name>A0A1S8NIV0_CLOSA</name>
<evidence type="ECO:0000313" key="1">
    <source>
        <dbReference type="EMBL" id="OOM16367.1"/>
    </source>
</evidence>
<dbReference type="AlphaFoldDB" id="A0A1S8NIV0"/>
<protein>
    <submittedName>
        <fullName evidence="1">Uncharacterized protein</fullName>
    </submittedName>
</protein>
<accession>A0A1S8NIV0</accession>
<dbReference type="Proteomes" id="UP000191154">
    <property type="component" value="Unassembled WGS sequence"/>
</dbReference>
<comment type="caution">
    <text evidence="1">The sequence shown here is derived from an EMBL/GenBank/DDBJ whole genome shotgun (WGS) entry which is preliminary data.</text>
</comment>
<evidence type="ECO:0000313" key="2">
    <source>
        <dbReference type="Proteomes" id="UP000191154"/>
    </source>
</evidence>
<reference evidence="1 2" key="1">
    <citation type="submission" date="2016-05" db="EMBL/GenBank/DDBJ databases">
        <title>Microbial solvent formation.</title>
        <authorList>
            <person name="Poehlein A."/>
            <person name="Montoya Solano J.D."/>
            <person name="Flitsch S."/>
            <person name="Krabben P."/>
            <person name="Duerre P."/>
            <person name="Daniel R."/>
        </authorList>
    </citation>
    <scope>NUCLEOTIDE SEQUENCE [LARGE SCALE GENOMIC DNA]</scope>
    <source>
        <strain evidence="1 2">L1-8</strain>
    </source>
</reference>
<proteinExistence type="predicted"/>
<dbReference type="EMBL" id="LZYZ01000001">
    <property type="protein sequence ID" value="OOM16367.1"/>
    <property type="molecule type" value="Genomic_DNA"/>
</dbReference>
<organism evidence="1 2">
    <name type="scientific">Clostridium saccharobutylicum</name>
    <dbReference type="NCBI Taxonomy" id="169679"/>
    <lineage>
        <taxon>Bacteria</taxon>
        <taxon>Bacillati</taxon>
        <taxon>Bacillota</taxon>
        <taxon>Clostridia</taxon>
        <taxon>Eubacteriales</taxon>
        <taxon>Clostridiaceae</taxon>
        <taxon>Clostridium</taxon>
    </lineage>
</organism>
<sequence>MEDGPQNSKSQTIKIKYSKREVVYLKLGSQDKMDI</sequence>
<gene>
    <name evidence="1" type="ORF">CLOSAC_06380</name>
</gene>